<dbReference type="EMBL" id="BACD03000036">
    <property type="protein sequence ID" value="GAO50765.1"/>
    <property type="molecule type" value="Genomic_DNA"/>
</dbReference>
<evidence type="ECO:0000313" key="2">
    <source>
        <dbReference type="EMBL" id="GAO50765.1"/>
    </source>
</evidence>
<feature type="compositionally biased region" description="Polar residues" evidence="1">
    <location>
        <begin position="95"/>
        <end position="119"/>
    </location>
</feature>
<reference evidence="2 3" key="2">
    <citation type="journal article" date="2014" name="J. Gen. Appl. Microbiol.">
        <title>The early diverging ascomycetous budding yeast Saitoella complicata has three histone deacetylases belonging to the Clr6, Hos2, and Rpd3 lineages.</title>
        <authorList>
            <person name="Nishida H."/>
            <person name="Matsumoto T."/>
            <person name="Kondo S."/>
            <person name="Hamamoto M."/>
            <person name="Yoshikawa H."/>
        </authorList>
    </citation>
    <scope>NUCLEOTIDE SEQUENCE [LARGE SCALE GENOMIC DNA]</scope>
    <source>
        <strain evidence="2 3">NRRL Y-17804</strain>
    </source>
</reference>
<protein>
    <submittedName>
        <fullName evidence="2">Uncharacterized protein</fullName>
    </submittedName>
</protein>
<evidence type="ECO:0000313" key="3">
    <source>
        <dbReference type="Proteomes" id="UP000033140"/>
    </source>
</evidence>
<keyword evidence="3" id="KW-1185">Reference proteome</keyword>
<accession>A0A0E9NMW6</accession>
<sequence>MSLENSTKELLRLTELPMSQLGNTGTDRGGAFFVGAGIAPATPHLERHRNPQVVQQLTAIQPGDGGGSVATVAPLFVQSSSVNRLPNTSAITPSVTELSNESSFSPDNQQDTSNMTPSERNGDITQAEAWSSVGRGKHGAAFEAIEQQNIVLAKLVQTLFQEVRELRADLKAQGSLNEHNIAQREEVQTQAWKDLKEKINALRAETDEL</sequence>
<dbReference type="AlphaFoldDB" id="A0A0E9NMW6"/>
<reference evidence="2 3" key="1">
    <citation type="journal article" date="2011" name="J. Gen. Appl. Microbiol.">
        <title>Draft genome sequencing of the enigmatic yeast Saitoella complicata.</title>
        <authorList>
            <person name="Nishida H."/>
            <person name="Hamamoto M."/>
            <person name="Sugiyama J."/>
        </authorList>
    </citation>
    <scope>NUCLEOTIDE SEQUENCE [LARGE SCALE GENOMIC DNA]</scope>
    <source>
        <strain evidence="2 3">NRRL Y-17804</strain>
    </source>
</reference>
<dbReference type="Proteomes" id="UP000033140">
    <property type="component" value="Unassembled WGS sequence"/>
</dbReference>
<comment type="caution">
    <text evidence="2">The sequence shown here is derived from an EMBL/GenBank/DDBJ whole genome shotgun (WGS) entry which is preliminary data.</text>
</comment>
<name>A0A0E9NMW6_SAICN</name>
<proteinExistence type="predicted"/>
<organism evidence="2 3">
    <name type="scientific">Saitoella complicata (strain BCRC 22490 / CBS 7301 / JCM 7358 / NBRC 10748 / NRRL Y-17804)</name>
    <dbReference type="NCBI Taxonomy" id="698492"/>
    <lineage>
        <taxon>Eukaryota</taxon>
        <taxon>Fungi</taxon>
        <taxon>Dikarya</taxon>
        <taxon>Ascomycota</taxon>
        <taxon>Taphrinomycotina</taxon>
        <taxon>Taphrinomycotina incertae sedis</taxon>
        <taxon>Saitoella</taxon>
    </lineage>
</organism>
<reference evidence="2 3" key="3">
    <citation type="journal article" date="2015" name="Genome Announc.">
        <title>Draft Genome Sequence of the Archiascomycetous Yeast Saitoella complicata.</title>
        <authorList>
            <person name="Yamauchi K."/>
            <person name="Kondo S."/>
            <person name="Hamamoto M."/>
            <person name="Takahashi Y."/>
            <person name="Ogura Y."/>
            <person name="Hayashi T."/>
            <person name="Nishida H."/>
        </authorList>
    </citation>
    <scope>NUCLEOTIDE SEQUENCE [LARGE SCALE GENOMIC DNA]</scope>
    <source>
        <strain evidence="2 3">NRRL Y-17804</strain>
    </source>
</reference>
<feature type="region of interest" description="Disordered" evidence="1">
    <location>
        <begin position="95"/>
        <end position="122"/>
    </location>
</feature>
<evidence type="ECO:0000256" key="1">
    <source>
        <dbReference type="SAM" id="MobiDB-lite"/>
    </source>
</evidence>
<gene>
    <name evidence="2" type="ORF">G7K_4886-t1</name>
</gene>